<keyword evidence="1" id="KW-0472">Membrane</keyword>
<dbReference type="SUPFAM" id="SSF50969">
    <property type="entry name" value="YVTN repeat-like/Quinoprotein amine dehydrogenase"/>
    <property type="match status" value="1"/>
</dbReference>
<organism evidence="2 3">
    <name type="scientific">Virgisporangium aliadipatigenens</name>
    <dbReference type="NCBI Taxonomy" id="741659"/>
    <lineage>
        <taxon>Bacteria</taxon>
        <taxon>Bacillati</taxon>
        <taxon>Actinomycetota</taxon>
        <taxon>Actinomycetes</taxon>
        <taxon>Micromonosporales</taxon>
        <taxon>Micromonosporaceae</taxon>
        <taxon>Virgisporangium</taxon>
    </lineage>
</organism>
<comment type="caution">
    <text evidence="2">The sequence shown here is derived from an EMBL/GenBank/DDBJ whole genome shotgun (WGS) entry which is preliminary data.</text>
</comment>
<proteinExistence type="predicted"/>
<dbReference type="InterPro" id="IPR015943">
    <property type="entry name" value="WD40/YVTN_repeat-like_dom_sf"/>
</dbReference>
<sequence length="352" mass="37317">MNDIDAAVRDIAAALPPPGLSLDRVRARARARRRRSVAGRIAALLAALGAAAVTFPQMVPILNADPTPTPSAAAPHGRRIDLYAAAVPADPTPGQSPQPAGRTALAQLQSDGSVRWATLPFALGDTEEYVYLPDGRYAILDDTAGGAALVVVGADGREQLRRPLTGADPILLAASTGHAILRDDSGVRLHDLATGAEKVIRTAENGDLPLPTFGTAEGNRLAVISVEEKQYSCLVGIRDTVSGDRTGTVSAGARCGIVRPLLSPDGTKLAVRGTFLGDADRPEHRIRVVEVATGRILRDEVVPEPARARPGQVAYRGFGWWDEHRLTYAYGVAEQGRPDDVRGALKRFDFTV</sequence>
<keyword evidence="1" id="KW-1133">Transmembrane helix</keyword>
<dbReference type="Gene3D" id="2.130.10.10">
    <property type="entry name" value="YVTN repeat-like/Quinoprotein amine dehydrogenase"/>
    <property type="match status" value="1"/>
</dbReference>
<dbReference type="InterPro" id="IPR011044">
    <property type="entry name" value="Quino_amine_DH_bsu"/>
</dbReference>
<feature type="transmembrane region" description="Helical" evidence="1">
    <location>
        <begin position="37"/>
        <end position="59"/>
    </location>
</feature>
<evidence type="ECO:0000313" key="2">
    <source>
        <dbReference type="EMBL" id="GIJ46788.1"/>
    </source>
</evidence>
<dbReference type="EMBL" id="BOPF01000012">
    <property type="protein sequence ID" value="GIJ46788.1"/>
    <property type="molecule type" value="Genomic_DNA"/>
</dbReference>
<gene>
    <name evidence="2" type="ORF">Val02_36740</name>
</gene>
<reference evidence="2" key="1">
    <citation type="submission" date="2021-01" db="EMBL/GenBank/DDBJ databases">
        <title>Whole genome shotgun sequence of Virgisporangium aliadipatigenens NBRC 105644.</title>
        <authorList>
            <person name="Komaki H."/>
            <person name="Tamura T."/>
        </authorList>
    </citation>
    <scope>NUCLEOTIDE SEQUENCE</scope>
    <source>
        <strain evidence="2">NBRC 105644</strain>
    </source>
</reference>
<keyword evidence="3" id="KW-1185">Reference proteome</keyword>
<dbReference type="AlphaFoldDB" id="A0A8J3YMF5"/>
<accession>A0A8J3YMF5</accession>
<evidence type="ECO:0000313" key="3">
    <source>
        <dbReference type="Proteomes" id="UP000619260"/>
    </source>
</evidence>
<dbReference type="Proteomes" id="UP000619260">
    <property type="component" value="Unassembled WGS sequence"/>
</dbReference>
<keyword evidence="1" id="KW-0812">Transmembrane</keyword>
<evidence type="ECO:0000256" key="1">
    <source>
        <dbReference type="SAM" id="Phobius"/>
    </source>
</evidence>
<name>A0A8J3YMF5_9ACTN</name>
<dbReference type="RefSeq" id="WP_203900304.1">
    <property type="nucleotide sequence ID" value="NZ_BOPF01000012.1"/>
</dbReference>
<protein>
    <submittedName>
        <fullName evidence="2">Uncharacterized protein</fullName>
    </submittedName>
</protein>